<evidence type="ECO:0000313" key="3">
    <source>
        <dbReference type="EMBL" id="CAF3364104.1"/>
    </source>
</evidence>
<dbReference type="OrthoDB" id="10060499at2759"/>
<feature type="chain" id="PRO_5044132390" evidence="1">
    <location>
        <begin position="22"/>
        <end position="89"/>
    </location>
</feature>
<evidence type="ECO:0000313" key="4">
    <source>
        <dbReference type="EMBL" id="CAF3384475.1"/>
    </source>
</evidence>
<evidence type="ECO:0000313" key="2">
    <source>
        <dbReference type="EMBL" id="CAF3277510.1"/>
    </source>
</evidence>
<dbReference type="Proteomes" id="UP000663869">
    <property type="component" value="Unassembled WGS sequence"/>
</dbReference>
<evidence type="ECO:0000313" key="7">
    <source>
        <dbReference type="EMBL" id="CAF4544184.1"/>
    </source>
</evidence>
<evidence type="ECO:0000313" key="8">
    <source>
        <dbReference type="Proteomes" id="UP000663825"/>
    </source>
</evidence>
<dbReference type="EMBL" id="CAJNYT010000927">
    <property type="protein sequence ID" value="CAF3384475.1"/>
    <property type="molecule type" value="Genomic_DNA"/>
</dbReference>
<dbReference type="AlphaFoldDB" id="A0A817ZKT0"/>
<gene>
    <name evidence="3" type="ORF">FME351_LOCUS5697</name>
    <name evidence="4" type="ORF">GRG538_LOCUS8512</name>
    <name evidence="6" type="ORF">HFQ381_LOCUS16412</name>
    <name evidence="2" type="ORF">LUA448_LOCUS6327</name>
    <name evidence="7" type="ORF">QYT958_LOCUS7823</name>
    <name evidence="5" type="ORF">TIS948_LOCUS26998</name>
</gene>
<comment type="caution">
    <text evidence="5">The sequence shown here is derived from an EMBL/GenBank/DDBJ whole genome shotgun (WGS) entry which is preliminary data.</text>
</comment>
<dbReference type="EMBL" id="CAJNYU010000497">
    <property type="protein sequence ID" value="CAF3364104.1"/>
    <property type="molecule type" value="Genomic_DNA"/>
</dbReference>
<feature type="signal peptide" evidence="1">
    <location>
        <begin position="1"/>
        <end position="21"/>
    </location>
</feature>
<organism evidence="5 8">
    <name type="scientific">Rotaria socialis</name>
    <dbReference type="NCBI Taxonomy" id="392032"/>
    <lineage>
        <taxon>Eukaryota</taxon>
        <taxon>Metazoa</taxon>
        <taxon>Spiralia</taxon>
        <taxon>Gnathifera</taxon>
        <taxon>Rotifera</taxon>
        <taxon>Eurotatoria</taxon>
        <taxon>Bdelloidea</taxon>
        <taxon>Philodinida</taxon>
        <taxon>Philodinidae</taxon>
        <taxon>Rotaria</taxon>
    </lineage>
</organism>
<name>A0A817ZKT0_9BILA</name>
<dbReference type="Proteomes" id="UP000663833">
    <property type="component" value="Unassembled WGS sequence"/>
</dbReference>
<evidence type="ECO:0000256" key="1">
    <source>
        <dbReference type="SAM" id="SignalP"/>
    </source>
</evidence>
<dbReference type="EMBL" id="CAJNYD010000596">
    <property type="protein sequence ID" value="CAF3277510.1"/>
    <property type="molecule type" value="Genomic_DNA"/>
</dbReference>
<reference evidence="5" key="1">
    <citation type="submission" date="2021-02" db="EMBL/GenBank/DDBJ databases">
        <authorList>
            <person name="Nowell W R."/>
        </authorList>
    </citation>
    <scope>NUCLEOTIDE SEQUENCE</scope>
</reference>
<evidence type="ECO:0000313" key="5">
    <source>
        <dbReference type="EMBL" id="CAF3392783.1"/>
    </source>
</evidence>
<dbReference type="EMBL" id="CAJOBO010001161">
    <property type="protein sequence ID" value="CAF4345859.1"/>
    <property type="molecule type" value="Genomic_DNA"/>
</dbReference>
<evidence type="ECO:0000313" key="6">
    <source>
        <dbReference type="EMBL" id="CAF4345859.1"/>
    </source>
</evidence>
<dbReference type="EMBL" id="CAJOBR010000763">
    <property type="protein sequence ID" value="CAF4544184.1"/>
    <property type="molecule type" value="Genomic_DNA"/>
</dbReference>
<keyword evidence="1" id="KW-0732">Signal</keyword>
<sequence length="89" mass="10648">MGDIIIILLLLFNLLLYQVLLVEIDEIYLELLDMDNYKAREVTIDDVKRVYAVFLDEARLSDNLREYKQHFMFNDLSNDQQQTQSKMET</sequence>
<dbReference type="Proteomes" id="UP000663872">
    <property type="component" value="Unassembled WGS sequence"/>
</dbReference>
<dbReference type="Proteomes" id="UP000663848">
    <property type="component" value="Unassembled WGS sequence"/>
</dbReference>
<dbReference type="EMBL" id="CAJNXB010004790">
    <property type="protein sequence ID" value="CAF3392783.1"/>
    <property type="molecule type" value="Genomic_DNA"/>
</dbReference>
<dbReference type="Proteomes" id="UP000663851">
    <property type="component" value="Unassembled WGS sequence"/>
</dbReference>
<proteinExistence type="predicted"/>
<accession>A0A817ZKT0</accession>
<protein>
    <submittedName>
        <fullName evidence="5">Uncharacterized protein</fullName>
    </submittedName>
</protein>
<dbReference type="Gene3D" id="1.10.8.60">
    <property type="match status" value="1"/>
</dbReference>
<dbReference type="Proteomes" id="UP000663825">
    <property type="component" value="Unassembled WGS sequence"/>
</dbReference>